<keyword evidence="2" id="KW-0813">Transport</keyword>
<keyword evidence="11" id="KW-1185">Reference proteome</keyword>
<dbReference type="InterPro" id="IPR025857">
    <property type="entry name" value="MacB_PCD"/>
</dbReference>
<evidence type="ECO:0000256" key="1">
    <source>
        <dbReference type="ARBA" id="ARBA00004651"/>
    </source>
</evidence>
<evidence type="ECO:0000313" key="11">
    <source>
        <dbReference type="Proteomes" id="UP001464891"/>
    </source>
</evidence>
<feature type="domain" description="MacB-like periplasmic core" evidence="9">
    <location>
        <begin position="21"/>
        <end position="267"/>
    </location>
</feature>
<dbReference type="Proteomes" id="UP001464891">
    <property type="component" value="Unassembled WGS sequence"/>
</dbReference>
<proteinExistence type="predicted"/>
<gene>
    <name evidence="10" type="ORF">NC998_13225</name>
</gene>
<evidence type="ECO:0000256" key="7">
    <source>
        <dbReference type="SAM" id="Phobius"/>
    </source>
</evidence>
<dbReference type="InterPro" id="IPR003838">
    <property type="entry name" value="ABC3_permease_C"/>
</dbReference>
<dbReference type="PANTHER" id="PTHR43738">
    <property type="entry name" value="ABC TRANSPORTER, MEMBRANE PROTEIN"/>
    <property type="match status" value="1"/>
</dbReference>
<reference evidence="10 11" key="1">
    <citation type="submission" date="2022-04" db="EMBL/GenBank/DDBJ databases">
        <title>Positive selection, recombination, and allopatry shape intraspecific diversity of widespread and dominant cyanobacteria.</title>
        <authorList>
            <person name="Wei J."/>
            <person name="Shu W."/>
            <person name="Hu C."/>
        </authorList>
    </citation>
    <scope>NUCLEOTIDE SEQUENCE [LARGE SCALE GENOMIC DNA]</scope>
    <source>
        <strain evidence="10 11">GB2-A4</strain>
    </source>
</reference>
<dbReference type="InterPro" id="IPR005891">
    <property type="entry name" value="DevC"/>
</dbReference>
<protein>
    <submittedName>
        <fullName evidence="10">FtsX-like permease family protein</fullName>
    </submittedName>
</protein>
<keyword evidence="4 7" id="KW-0812">Transmembrane</keyword>
<dbReference type="InterPro" id="IPR051125">
    <property type="entry name" value="ABC-4/HrtB_transporter"/>
</dbReference>
<evidence type="ECO:0000259" key="8">
    <source>
        <dbReference type="Pfam" id="PF02687"/>
    </source>
</evidence>
<evidence type="ECO:0000256" key="3">
    <source>
        <dbReference type="ARBA" id="ARBA00022475"/>
    </source>
</evidence>
<dbReference type="RefSeq" id="WP_190432471.1">
    <property type="nucleotide sequence ID" value="NZ_JAMPKM010000007.1"/>
</dbReference>
<dbReference type="Pfam" id="PF12704">
    <property type="entry name" value="MacB_PCD"/>
    <property type="match status" value="1"/>
</dbReference>
<evidence type="ECO:0000259" key="9">
    <source>
        <dbReference type="Pfam" id="PF12704"/>
    </source>
</evidence>
<evidence type="ECO:0000256" key="6">
    <source>
        <dbReference type="ARBA" id="ARBA00023136"/>
    </source>
</evidence>
<dbReference type="PIRSF" id="PIRSF031773">
    <property type="entry name" value="DevC"/>
    <property type="match status" value="1"/>
</dbReference>
<keyword evidence="6 7" id="KW-0472">Membrane</keyword>
<comment type="caution">
    <text evidence="10">The sequence shown here is derived from an EMBL/GenBank/DDBJ whole genome shotgun (WGS) entry which is preliminary data.</text>
</comment>
<keyword evidence="5 7" id="KW-1133">Transmembrane helix</keyword>
<accession>A0ABV0J8E6</accession>
<evidence type="ECO:0000256" key="2">
    <source>
        <dbReference type="ARBA" id="ARBA00022448"/>
    </source>
</evidence>
<dbReference type="Pfam" id="PF02687">
    <property type="entry name" value="FtsX"/>
    <property type="match status" value="1"/>
</dbReference>
<dbReference type="EMBL" id="JAMPKM010000007">
    <property type="protein sequence ID" value="MEP0818056.1"/>
    <property type="molecule type" value="Genomic_DNA"/>
</dbReference>
<feature type="transmembrane region" description="Helical" evidence="7">
    <location>
        <begin position="377"/>
        <end position="405"/>
    </location>
</feature>
<dbReference type="PANTHER" id="PTHR43738:SF1">
    <property type="entry name" value="HEMIN TRANSPORT SYSTEM PERMEASE PROTEIN HRTB-RELATED"/>
    <property type="match status" value="1"/>
</dbReference>
<sequence>MASIARKNLFEDIPRFLVAQAGIMFAVSLVTIQTGILRGFTRSTTLLIDQSQADVWVASKDMVQIELTLPLAVDQLRVAQQVPGVGRAEALIFRPGIWRNSQDEIAPVRVVGFDPQGQLFSPQNITQGSLSALKQPFSVMVDETNADSLNLKTLNAQGAIGSLPARLVGLTRGTQSMVSSSFLFTSLENANAYINSPIRSNLQCRSQTGSEEVQCTNTYETAPAGTGSVNPAPAAPRRLNLGDPITYILIRAQPNQDLAILKKRLEATLPNTHAYTRAEMVAKTRNYWQKRTGIGFVLGLGAAVGIIVGIVIVGQILYSSVSDHLREFGTLKAMGASDWVIYSVIVEQALWMAVLGYLPSLALCLGVGTWTSATQGILILITPATAFGVFGITVVMCVSSALFAIQKVTRVDPAIVFKA</sequence>
<evidence type="ECO:0000256" key="5">
    <source>
        <dbReference type="ARBA" id="ARBA00022989"/>
    </source>
</evidence>
<evidence type="ECO:0000313" key="10">
    <source>
        <dbReference type="EMBL" id="MEP0818056.1"/>
    </source>
</evidence>
<organism evidence="10 11">
    <name type="scientific">Trichocoleus desertorum GB2-A4</name>
    <dbReference type="NCBI Taxonomy" id="2933944"/>
    <lineage>
        <taxon>Bacteria</taxon>
        <taxon>Bacillati</taxon>
        <taxon>Cyanobacteriota</taxon>
        <taxon>Cyanophyceae</taxon>
        <taxon>Leptolyngbyales</taxon>
        <taxon>Trichocoleusaceae</taxon>
        <taxon>Trichocoleus</taxon>
    </lineage>
</organism>
<comment type="subcellular location">
    <subcellularLocation>
        <location evidence="1">Cell membrane</location>
        <topology evidence="1">Multi-pass membrane protein</topology>
    </subcellularLocation>
</comment>
<feature type="transmembrane region" description="Helical" evidence="7">
    <location>
        <begin position="339"/>
        <end position="365"/>
    </location>
</feature>
<feature type="domain" description="ABC3 transporter permease C-terminal" evidence="8">
    <location>
        <begin position="302"/>
        <end position="413"/>
    </location>
</feature>
<name>A0ABV0J8E6_9CYAN</name>
<feature type="transmembrane region" description="Helical" evidence="7">
    <location>
        <begin position="293"/>
        <end position="319"/>
    </location>
</feature>
<evidence type="ECO:0000256" key="4">
    <source>
        <dbReference type="ARBA" id="ARBA00022692"/>
    </source>
</evidence>
<keyword evidence="3" id="KW-1003">Cell membrane</keyword>
<feature type="transmembrane region" description="Helical" evidence="7">
    <location>
        <begin position="16"/>
        <end position="37"/>
    </location>
</feature>